<keyword evidence="4" id="KW-0560">Oxidoreductase</keyword>
<sequence>MTIERRDLRPEDVAIRVSHCGICHSDLHFAHNDWGMSLYPMVPGHEIVGTVTAVGSAVTRYREGDRVAVGCLVDSCLKCPPCSEGEEHFCVEMPTFTYSAKDRQDGSITFGGYAESLVVREEFVCRIPDGMDMARAAPLLCAGITTYSPLRQWKVKAGDKVAVAGLGGLGHMAVKLATAMGAEVTVLTTSPSKADAARAIGARDVLVSTDEAAMRSAKGRFTLIIDTIPVKHDVQPYLALLQPKGQLVIVGQIGPLPELSTFGIVFGNKALAGSQIGGIRETQEMLDFCAEHDVMPEIEVISPDQINEAWDKLSRGDTPHRFVIEMPQRT</sequence>
<dbReference type="InterPro" id="IPR013149">
    <property type="entry name" value="ADH-like_C"/>
</dbReference>
<dbReference type="EMBL" id="CP041659">
    <property type="protein sequence ID" value="QDP20577.1"/>
    <property type="molecule type" value="Genomic_DNA"/>
</dbReference>
<gene>
    <name evidence="7" type="ORF">FMM02_07855</name>
</gene>
<dbReference type="InterPro" id="IPR013154">
    <property type="entry name" value="ADH-like_N"/>
</dbReference>
<dbReference type="GO" id="GO:0008270">
    <property type="term" value="F:zinc ion binding"/>
    <property type="evidence" value="ECO:0007669"/>
    <property type="project" value="InterPro"/>
</dbReference>
<keyword evidence="3 5" id="KW-0862">Zinc</keyword>
<dbReference type="InterPro" id="IPR002328">
    <property type="entry name" value="ADH_Zn_CS"/>
</dbReference>
<proteinExistence type="inferred from homology"/>
<evidence type="ECO:0000256" key="1">
    <source>
        <dbReference type="ARBA" id="ARBA00001947"/>
    </source>
</evidence>
<evidence type="ECO:0000256" key="2">
    <source>
        <dbReference type="ARBA" id="ARBA00022723"/>
    </source>
</evidence>
<dbReference type="Gene3D" id="3.40.50.720">
    <property type="entry name" value="NAD(P)-binding Rossmann-like Domain"/>
    <property type="match status" value="1"/>
</dbReference>
<dbReference type="InterPro" id="IPR020843">
    <property type="entry name" value="ER"/>
</dbReference>
<comment type="similarity">
    <text evidence="5">Belongs to the zinc-containing alcohol dehydrogenase family.</text>
</comment>
<dbReference type="SUPFAM" id="SSF50129">
    <property type="entry name" value="GroES-like"/>
    <property type="match status" value="1"/>
</dbReference>
<dbReference type="GO" id="GO:0008106">
    <property type="term" value="F:alcohol dehydrogenase (NADP+) activity"/>
    <property type="evidence" value="ECO:0007669"/>
    <property type="project" value="UniProtKB-ARBA"/>
</dbReference>
<name>A0A516IUH5_9SPHN</name>
<dbReference type="PROSITE" id="PS00059">
    <property type="entry name" value="ADH_ZINC"/>
    <property type="match status" value="1"/>
</dbReference>
<keyword evidence="8" id="KW-1185">Reference proteome</keyword>
<reference evidence="7 8" key="1">
    <citation type="submission" date="2019-07" db="EMBL/GenBank/DDBJ databases">
        <title>Sphingomonas AE3 Genome sequencing and assembly.</title>
        <authorList>
            <person name="Kim H."/>
        </authorList>
    </citation>
    <scope>NUCLEOTIDE SEQUENCE [LARGE SCALE GENOMIC DNA]</scope>
    <source>
        <strain evidence="7 8">AE3</strain>
    </source>
</reference>
<dbReference type="SMART" id="SM00829">
    <property type="entry name" value="PKS_ER"/>
    <property type="match status" value="1"/>
</dbReference>
<dbReference type="Pfam" id="PF08240">
    <property type="entry name" value="ADH_N"/>
    <property type="match status" value="1"/>
</dbReference>
<dbReference type="KEGG" id="sxa:FMM02_07855"/>
<evidence type="ECO:0000313" key="7">
    <source>
        <dbReference type="EMBL" id="QDP20577.1"/>
    </source>
</evidence>
<dbReference type="InterPro" id="IPR011032">
    <property type="entry name" value="GroES-like_sf"/>
</dbReference>
<dbReference type="PANTHER" id="PTHR42683">
    <property type="entry name" value="ALDEHYDE REDUCTASE"/>
    <property type="match status" value="1"/>
</dbReference>
<evidence type="ECO:0000313" key="8">
    <source>
        <dbReference type="Proteomes" id="UP000321857"/>
    </source>
</evidence>
<comment type="cofactor">
    <cofactor evidence="1 5">
        <name>Zn(2+)</name>
        <dbReference type="ChEBI" id="CHEBI:29105"/>
    </cofactor>
</comment>
<dbReference type="InterPro" id="IPR036291">
    <property type="entry name" value="NAD(P)-bd_dom_sf"/>
</dbReference>
<evidence type="ECO:0000256" key="4">
    <source>
        <dbReference type="ARBA" id="ARBA00023002"/>
    </source>
</evidence>
<dbReference type="AlphaFoldDB" id="A0A516IUH5"/>
<protein>
    <submittedName>
        <fullName evidence="7">NAD(P)-dependent alcohol dehydrogenase</fullName>
    </submittedName>
</protein>
<feature type="domain" description="Enoyl reductase (ER)" evidence="6">
    <location>
        <begin position="1"/>
        <end position="324"/>
    </location>
</feature>
<dbReference type="Gene3D" id="3.90.180.10">
    <property type="entry name" value="Medium-chain alcohol dehydrogenases, catalytic domain"/>
    <property type="match status" value="1"/>
</dbReference>
<dbReference type="FunFam" id="3.40.50.720:FF:000022">
    <property type="entry name" value="Cinnamyl alcohol dehydrogenase"/>
    <property type="match status" value="1"/>
</dbReference>
<accession>A0A516IUH5</accession>
<organism evidence="7 8">
    <name type="scientific">Sphingomonas xanthus</name>
    <dbReference type="NCBI Taxonomy" id="2594473"/>
    <lineage>
        <taxon>Bacteria</taxon>
        <taxon>Pseudomonadati</taxon>
        <taxon>Pseudomonadota</taxon>
        <taxon>Alphaproteobacteria</taxon>
        <taxon>Sphingomonadales</taxon>
        <taxon>Sphingomonadaceae</taxon>
        <taxon>Sphingomonas</taxon>
    </lineage>
</organism>
<dbReference type="Proteomes" id="UP000321857">
    <property type="component" value="Chromosome"/>
</dbReference>
<evidence type="ECO:0000256" key="5">
    <source>
        <dbReference type="RuleBase" id="RU361277"/>
    </source>
</evidence>
<evidence type="ECO:0000259" key="6">
    <source>
        <dbReference type="SMART" id="SM00829"/>
    </source>
</evidence>
<keyword evidence="2 5" id="KW-0479">Metal-binding</keyword>
<evidence type="ECO:0000256" key="3">
    <source>
        <dbReference type="ARBA" id="ARBA00022833"/>
    </source>
</evidence>
<dbReference type="SUPFAM" id="SSF51735">
    <property type="entry name" value="NAD(P)-binding Rossmann-fold domains"/>
    <property type="match status" value="1"/>
</dbReference>
<dbReference type="OrthoDB" id="9806940at2"/>
<dbReference type="CDD" id="cd05283">
    <property type="entry name" value="CAD1"/>
    <property type="match status" value="1"/>
</dbReference>
<dbReference type="InterPro" id="IPR047109">
    <property type="entry name" value="CAD-like"/>
</dbReference>
<dbReference type="Pfam" id="PF00107">
    <property type="entry name" value="ADH_zinc_N"/>
    <property type="match status" value="1"/>
</dbReference>